<name>A0ABY6DHK6_9NEIS</name>
<evidence type="ECO:0008006" key="3">
    <source>
        <dbReference type="Google" id="ProtNLM"/>
    </source>
</evidence>
<dbReference type="InterPro" id="IPR027417">
    <property type="entry name" value="P-loop_NTPase"/>
</dbReference>
<evidence type="ECO:0000313" key="2">
    <source>
        <dbReference type="Proteomes" id="UP001061302"/>
    </source>
</evidence>
<accession>A0ABY6DHK6</accession>
<protein>
    <recommendedName>
        <fullName evidence="3">Deoxynucleotide monophosphate kinase</fullName>
    </recommendedName>
</protein>
<evidence type="ECO:0000313" key="1">
    <source>
        <dbReference type="EMBL" id="UXY13830.1"/>
    </source>
</evidence>
<dbReference type="SUPFAM" id="SSF52540">
    <property type="entry name" value="P-loop containing nucleoside triphosphate hydrolases"/>
    <property type="match status" value="1"/>
</dbReference>
<dbReference type="RefSeq" id="WP_263123101.1">
    <property type="nucleotide sequence ID" value="NZ_CP106753.1"/>
</dbReference>
<dbReference type="Proteomes" id="UP001061302">
    <property type="component" value="Chromosome"/>
</dbReference>
<dbReference type="Gene3D" id="3.40.50.300">
    <property type="entry name" value="P-loop containing nucleotide triphosphate hydrolases"/>
    <property type="match status" value="2"/>
</dbReference>
<keyword evidence="2" id="KW-1185">Reference proteome</keyword>
<organism evidence="1 2">
    <name type="scientific">Chitiniphilus purpureus</name>
    <dbReference type="NCBI Taxonomy" id="2981137"/>
    <lineage>
        <taxon>Bacteria</taxon>
        <taxon>Pseudomonadati</taxon>
        <taxon>Pseudomonadota</taxon>
        <taxon>Betaproteobacteria</taxon>
        <taxon>Neisseriales</taxon>
        <taxon>Chitinibacteraceae</taxon>
        <taxon>Chitiniphilus</taxon>
    </lineage>
</organism>
<proteinExistence type="predicted"/>
<sequence>MQLIALTGAKGAGKDTVADHLVRHHGFVRLAFADPLRDEIAAAFGVPLSMLTTPGRKEEPNALLALGRCPEPAFVDYLMLSGDIPAPAQVAPLSTQPWSAQPRSARWIMQRWGDWRRWQDAHYFVDRLQDRIDTLPGRRIVITDVHLNPVPHQLIEVHFVKRQGLLWQVRRAGTGGLDQHATEWPVPIQYIDQVLHNDSTIPVLHRLADQLLSEQRWPLSETAA</sequence>
<gene>
    <name evidence="1" type="ORF">N8I74_10900</name>
</gene>
<dbReference type="EMBL" id="CP106753">
    <property type="protein sequence ID" value="UXY13830.1"/>
    <property type="molecule type" value="Genomic_DNA"/>
</dbReference>
<reference evidence="1" key="1">
    <citation type="submission" date="2022-10" db="EMBL/GenBank/DDBJ databases">
        <title>Chitiniphilus purpureus sp. nov., a novel chitin-degrading bacterium isolated from crawfish pond sediment.</title>
        <authorList>
            <person name="Li K."/>
        </authorList>
    </citation>
    <scope>NUCLEOTIDE SEQUENCE</scope>
    <source>
        <strain evidence="1">CD1</strain>
    </source>
</reference>